<dbReference type="SUPFAM" id="SSF50118">
    <property type="entry name" value="Cell growth inhibitor/plasmid maintenance toxic component"/>
    <property type="match status" value="1"/>
</dbReference>
<organism evidence="2 3">
    <name type="scientific">Vreelandella rituensis</name>
    <dbReference type="NCBI Taxonomy" id="2282306"/>
    <lineage>
        <taxon>Bacteria</taxon>
        <taxon>Pseudomonadati</taxon>
        <taxon>Pseudomonadota</taxon>
        <taxon>Gammaproteobacteria</taxon>
        <taxon>Oceanospirillales</taxon>
        <taxon>Halomonadaceae</taxon>
        <taxon>Vreelandella</taxon>
    </lineage>
</organism>
<dbReference type="OrthoDB" id="9808744at2"/>
<dbReference type="Gene3D" id="2.30.30.110">
    <property type="match status" value="1"/>
</dbReference>
<name>A0A368TUW2_9GAMM</name>
<keyword evidence="1" id="KW-0255">Endonuclease</keyword>
<evidence type="ECO:0000313" key="2">
    <source>
        <dbReference type="EMBL" id="RCV88136.1"/>
    </source>
</evidence>
<evidence type="ECO:0000256" key="1">
    <source>
        <dbReference type="PIRNR" id="PIRNR033490"/>
    </source>
</evidence>
<dbReference type="GO" id="GO:0004521">
    <property type="term" value="F:RNA endonuclease activity"/>
    <property type="evidence" value="ECO:0007669"/>
    <property type="project" value="TreeGrafter"/>
</dbReference>
<dbReference type="PANTHER" id="PTHR33988">
    <property type="entry name" value="ENDORIBONUCLEASE MAZF-RELATED"/>
    <property type="match status" value="1"/>
</dbReference>
<keyword evidence="1" id="KW-0378">Hydrolase</keyword>
<dbReference type="PIRSF" id="PIRSF033490">
    <property type="entry name" value="MazF"/>
    <property type="match status" value="1"/>
</dbReference>
<dbReference type="GO" id="GO:0016787">
    <property type="term" value="F:hydrolase activity"/>
    <property type="evidence" value="ECO:0007669"/>
    <property type="project" value="UniProtKB-KW"/>
</dbReference>
<dbReference type="Pfam" id="PF02452">
    <property type="entry name" value="PemK_toxin"/>
    <property type="match status" value="1"/>
</dbReference>
<keyword evidence="3" id="KW-1185">Reference proteome</keyword>
<reference evidence="2 3" key="1">
    <citation type="submission" date="2018-07" db="EMBL/GenBank/DDBJ databases">
        <title>Halomonas rutogse sp. nov., isolated from Lake TangqianCo on Tibetan Plateau.</title>
        <authorList>
            <person name="Lu H."/>
            <person name="Xing P."/>
            <person name="Wu Q."/>
        </authorList>
    </citation>
    <scope>NUCLEOTIDE SEQUENCE [LARGE SCALE GENOMIC DNA]</scope>
    <source>
        <strain evidence="2 3">TQ8S</strain>
    </source>
</reference>
<dbReference type="GO" id="GO:0006402">
    <property type="term" value="P:mRNA catabolic process"/>
    <property type="evidence" value="ECO:0007669"/>
    <property type="project" value="TreeGrafter"/>
</dbReference>
<dbReference type="InterPro" id="IPR011067">
    <property type="entry name" value="Plasmid_toxin/cell-grow_inhib"/>
</dbReference>
<dbReference type="EC" id="3.1.-.-" evidence="1"/>
<dbReference type="GO" id="GO:0016075">
    <property type="term" value="P:rRNA catabolic process"/>
    <property type="evidence" value="ECO:0007669"/>
    <property type="project" value="TreeGrafter"/>
</dbReference>
<dbReference type="GO" id="GO:0003677">
    <property type="term" value="F:DNA binding"/>
    <property type="evidence" value="ECO:0007669"/>
    <property type="project" value="InterPro"/>
</dbReference>
<gene>
    <name evidence="2" type="ORF">DU506_15390</name>
</gene>
<dbReference type="RefSeq" id="WP_114487785.1">
    <property type="nucleotide sequence ID" value="NZ_CBCSHM010000018.1"/>
</dbReference>
<dbReference type="PANTHER" id="PTHR33988:SF3">
    <property type="entry name" value="ENDORIBONUCLEASE TOXIN CHPB-RELATED"/>
    <property type="match status" value="1"/>
</dbReference>
<proteinExistence type="inferred from homology"/>
<dbReference type="InterPro" id="IPR003477">
    <property type="entry name" value="PemK-like"/>
</dbReference>
<accession>A0A368TUW2</accession>
<protein>
    <recommendedName>
        <fullName evidence="1">mRNA interferase</fullName>
        <ecNumber evidence="1">3.1.-.-</ecNumber>
    </recommendedName>
</protein>
<comment type="similarity">
    <text evidence="1">Belongs to the PemK/MazF family.</text>
</comment>
<evidence type="ECO:0000313" key="3">
    <source>
        <dbReference type="Proteomes" id="UP000253204"/>
    </source>
</evidence>
<dbReference type="AlphaFoldDB" id="A0A368TUW2"/>
<dbReference type="EMBL" id="QPIJ01000042">
    <property type="protein sequence ID" value="RCV88136.1"/>
    <property type="molecule type" value="Genomic_DNA"/>
</dbReference>
<comment type="function">
    <text evidence="1">Toxic component of a type II toxin-antitoxin (TA) system.</text>
</comment>
<sequence>MRRGDIYLVSLNPTRGHEQQGTRPVLIVSPDAFNLAMGTPLVAPISTGGGFARSRGFSVSLDGVGTATTGVVLCNQLRTLDIEARQGQRLESVPQEVMDDVLAKLATLVS</sequence>
<dbReference type="Proteomes" id="UP000253204">
    <property type="component" value="Unassembled WGS sequence"/>
</dbReference>
<comment type="caution">
    <text evidence="2">The sequence shown here is derived from an EMBL/GenBank/DDBJ whole genome shotgun (WGS) entry which is preliminary data.</text>
</comment>
<keyword evidence="1" id="KW-0540">Nuclease</keyword>